<evidence type="ECO:0000256" key="2">
    <source>
        <dbReference type="SAM" id="MobiDB-lite"/>
    </source>
</evidence>
<accession>A0A8S5PBY5</accession>
<feature type="coiled-coil region" evidence="1">
    <location>
        <begin position="34"/>
        <end position="97"/>
    </location>
</feature>
<evidence type="ECO:0000256" key="1">
    <source>
        <dbReference type="SAM" id="Coils"/>
    </source>
</evidence>
<dbReference type="EMBL" id="BK015391">
    <property type="protein sequence ID" value="DAE04582.1"/>
    <property type="molecule type" value="Genomic_DNA"/>
</dbReference>
<sequence>MVKIISELEKIGLEITDEQKESIKKSMGEELYSKQELDKKIGKVEAERDNYKERAETAEGTLKGFEGKDFDEITKDRDEWKKKAEQAEQDFNAKIAERDKNDLLEKAFKDVKFSSESAKKSIMTDIAASVTVKDGKLIGFNDLLEDAKKSDAGAFVDEQEQQSQQNQATFTAPMGTKTEPITGDPNKMDFATYKKWREQNQ</sequence>
<protein>
    <submittedName>
        <fullName evidence="3">Minor structural protein</fullName>
    </submittedName>
</protein>
<feature type="region of interest" description="Disordered" evidence="2">
    <location>
        <begin position="156"/>
        <end position="188"/>
    </location>
</feature>
<dbReference type="InterPro" id="IPR009636">
    <property type="entry name" value="SCAF"/>
</dbReference>
<name>A0A8S5PBY5_9CAUD</name>
<evidence type="ECO:0000313" key="3">
    <source>
        <dbReference type="EMBL" id="DAE04582.1"/>
    </source>
</evidence>
<organism evidence="3">
    <name type="scientific">Myoviridae sp. ctvns3</name>
    <dbReference type="NCBI Taxonomy" id="2825204"/>
    <lineage>
        <taxon>Viruses</taxon>
        <taxon>Duplodnaviria</taxon>
        <taxon>Heunggongvirae</taxon>
        <taxon>Uroviricota</taxon>
        <taxon>Caudoviricetes</taxon>
    </lineage>
</organism>
<reference evidence="3" key="1">
    <citation type="journal article" date="2021" name="Proc. Natl. Acad. Sci. U.S.A.">
        <title>A Catalog of Tens of Thousands of Viruses from Human Metagenomes Reveals Hidden Associations with Chronic Diseases.</title>
        <authorList>
            <person name="Tisza M.J."/>
            <person name="Buck C.B."/>
        </authorList>
    </citation>
    <scope>NUCLEOTIDE SEQUENCE</scope>
    <source>
        <strain evidence="3">Ctvns3</strain>
    </source>
</reference>
<proteinExistence type="predicted"/>
<keyword evidence="1" id="KW-0175">Coiled coil</keyword>
<dbReference type="GO" id="GO:0019069">
    <property type="term" value="P:viral capsid assembly"/>
    <property type="evidence" value="ECO:0007669"/>
    <property type="project" value="InterPro"/>
</dbReference>
<dbReference type="Pfam" id="PF06810">
    <property type="entry name" value="Phage_scaffold"/>
    <property type="match status" value="1"/>
</dbReference>